<feature type="domain" description="J" evidence="12">
    <location>
        <begin position="6"/>
        <end position="71"/>
    </location>
</feature>
<evidence type="ECO:0000313" key="15">
    <source>
        <dbReference type="Proteomes" id="UP000440498"/>
    </source>
</evidence>
<dbReference type="PANTHER" id="PTHR33446:SF13">
    <property type="entry name" value="TONB PROTEIN"/>
    <property type="match status" value="1"/>
</dbReference>
<comment type="subcellular location">
    <subcellularLocation>
        <location evidence="1">Cell inner membrane</location>
        <topology evidence="1">Single-pass membrane protein</topology>
        <orientation evidence="1">Periplasmic side</orientation>
    </subcellularLocation>
</comment>
<protein>
    <submittedName>
        <fullName evidence="14">TonB family protein</fullName>
    </submittedName>
</protein>
<evidence type="ECO:0000259" key="13">
    <source>
        <dbReference type="PROSITE" id="PS52015"/>
    </source>
</evidence>
<dbReference type="SMART" id="SM00271">
    <property type="entry name" value="DnaJ"/>
    <property type="match status" value="1"/>
</dbReference>
<dbReference type="PRINTS" id="PR00625">
    <property type="entry name" value="JDOMAIN"/>
</dbReference>
<proteinExistence type="inferred from homology"/>
<dbReference type="NCBIfam" id="TIGR01352">
    <property type="entry name" value="tonB_Cterm"/>
    <property type="match status" value="1"/>
</dbReference>
<evidence type="ECO:0000256" key="6">
    <source>
        <dbReference type="ARBA" id="ARBA00022692"/>
    </source>
</evidence>
<dbReference type="InterPro" id="IPR036869">
    <property type="entry name" value="J_dom_sf"/>
</dbReference>
<comment type="caution">
    <text evidence="14">The sequence shown here is derived from an EMBL/GenBank/DDBJ whole genome shotgun (WGS) entry which is preliminary data.</text>
</comment>
<keyword evidence="3" id="KW-0813">Transport</keyword>
<evidence type="ECO:0000256" key="9">
    <source>
        <dbReference type="ARBA" id="ARBA00023136"/>
    </source>
</evidence>
<comment type="similarity">
    <text evidence="2">Belongs to the TonB family.</text>
</comment>
<evidence type="ECO:0000256" key="1">
    <source>
        <dbReference type="ARBA" id="ARBA00004383"/>
    </source>
</evidence>
<keyword evidence="8 11" id="KW-1133">Transmembrane helix</keyword>
<evidence type="ECO:0000256" key="11">
    <source>
        <dbReference type="SAM" id="Phobius"/>
    </source>
</evidence>
<dbReference type="InterPro" id="IPR001623">
    <property type="entry name" value="DnaJ_domain"/>
</dbReference>
<evidence type="ECO:0000256" key="4">
    <source>
        <dbReference type="ARBA" id="ARBA00022475"/>
    </source>
</evidence>
<dbReference type="PROSITE" id="PS52015">
    <property type="entry name" value="TONB_CTD"/>
    <property type="match status" value="1"/>
</dbReference>
<dbReference type="Pfam" id="PF03544">
    <property type="entry name" value="TonB_C"/>
    <property type="match status" value="1"/>
</dbReference>
<evidence type="ECO:0000256" key="2">
    <source>
        <dbReference type="ARBA" id="ARBA00006555"/>
    </source>
</evidence>
<dbReference type="Gene3D" id="1.10.287.110">
    <property type="entry name" value="DnaJ domain"/>
    <property type="match status" value="1"/>
</dbReference>
<dbReference type="EMBL" id="WHUG01000002">
    <property type="protein sequence ID" value="MQA37553.1"/>
    <property type="molecule type" value="Genomic_DNA"/>
</dbReference>
<feature type="domain" description="TonB C-terminal" evidence="13">
    <location>
        <begin position="313"/>
        <end position="403"/>
    </location>
</feature>
<dbReference type="InterPro" id="IPR037682">
    <property type="entry name" value="TonB_C"/>
</dbReference>
<evidence type="ECO:0000256" key="5">
    <source>
        <dbReference type="ARBA" id="ARBA00022519"/>
    </source>
</evidence>
<name>A0A6A7MXS5_9BURK</name>
<keyword evidence="4" id="KW-1003">Cell membrane</keyword>
<keyword evidence="5" id="KW-0997">Cell inner membrane</keyword>
<dbReference type="Proteomes" id="UP000440498">
    <property type="component" value="Unassembled WGS sequence"/>
</dbReference>
<dbReference type="GO" id="GO:0055085">
    <property type="term" value="P:transmembrane transport"/>
    <property type="evidence" value="ECO:0007669"/>
    <property type="project" value="InterPro"/>
</dbReference>
<organism evidence="14 15">
    <name type="scientific">Rugamonas aquatica</name>
    <dbReference type="NCBI Taxonomy" id="2743357"/>
    <lineage>
        <taxon>Bacteria</taxon>
        <taxon>Pseudomonadati</taxon>
        <taxon>Pseudomonadota</taxon>
        <taxon>Betaproteobacteria</taxon>
        <taxon>Burkholderiales</taxon>
        <taxon>Oxalobacteraceae</taxon>
        <taxon>Telluria group</taxon>
        <taxon>Rugamonas</taxon>
    </lineage>
</organism>
<keyword evidence="9 11" id="KW-0472">Membrane</keyword>
<accession>A0A6A7MXS5</accession>
<feature type="region of interest" description="Disordered" evidence="10">
    <location>
        <begin position="223"/>
        <end position="287"/>
    </location>
</feature>
<dbReference type="PROSITE" id="PS50076">
    <property type="entry name" value="DNAJ_2"/>
    <property type="match status" value="1"/>
</dbReference>
<feature type="compositionally biased region" description="Low complexity" evidence="10">
    <location>
        <begin position="240"/>
        <end position="265"/>
    </location>
</feature>
<dbReference type="Pfam" id="PF00226">
    <property type="entry name" value="DnaJ"/>
    <property type="match status" value="1"/>
</dbReference>
<evidence type="ECO:0000256" key="8">
    <source>
        <dbReference type="ARBA" id="ARBA00022989"/>
    </source>
</evidence>
<keyword evidence="7" id="KW-0653">Protein transport</keyword>
<dbReference type="GO" id="GO:0005886">
    <property type="term" value="C:plasma membrane"/>
    <property type="evidence" value="ECO:0007669"/>
    <property type="project" value="UniProtKB-SubCell"/>
</dbReference>
<evidence type="ECO:0000256" key="3">
    <source>
        <dbReference type="ARBA" id="ARBA00022448"/>
    </source>
</evidence>
<dbReference type="CDD" id="cd06257">
    <property type="entry name" value="DnaJ"/>
    <property type="match status" value="1"/>
</dbReference>
<evidence type="ECO:0000313" key="14">
    <source>
        <dbReference type="EMBL" id="MQA37553.1"/>
    </source>
</evidence>
<keyword evidence="15" id="KW-1185">Reference proteome</keyword>
<dbReference type="PANTHER" id="PTHR33446">
    <property type="entry name" value="PROTEIN TONB-RELATED"/>
    <property type="match status" value="1"/>
</dbReference>
<dbReference type="InterPro" id="IPR051045">
    <property type="entry name" value="TonB-dependent_transducer"/>
</dbReference>
<dbReference type="RefSeq" id="WP_152836906.1">
    <property type="nucleotide sequence ID" value="NZ_WHUG01000002.1"/>
</dbReference>
<dbReference type="Gene3D" id="3.30.1150.10">
    <property type="match status" value="1"/>
</dbReference>
<feature type="compositionally biased region" description="Basic and acidic residues" evidence="10">
    <location>
        <begin position="266"/>
        <end position="276"/>
    </location>
</feature>
<sequence>MTKFPSHYECLNVTRDAPPEVIRAAYRSLSQKHHPDKNVGDEAAVQMMARLNTAYSVLSDLDQRELYDLQILYEQRPAVRKKADEMLRGIHRHVQGRHARIAAAVLCLLILSVMAALWYVWRDNQTMLRVEQAAFYTADAAPSTQEPEQSSAHAASSAAKGKAAGAGTAETAAPSGIGAVAAELSKPAAPQKAPSATAKATEYERLTAMLKSMGLGLHKLDLPSLASNTKQPPPPPPAKPAEAAKPAPAPAAPVQAARSAAAPEASRAREEAERPADPVPARSEAKPVVAEASRASAPPVASVSASSASSALRPAVLVDARACPTPAYPITAYRNGESGSVLLALLVANDGRVLESKIQKSSGSSDLDKAARKALSQCRFKPASSDSQADPTWATLTYVWSID</sequence>
<dbReference type="GO" id="GO:0015031">
    <property type="term" value="P:protein transport"/>
    <property type="evidence" value="ECO:0007669"/>
    <property type="project" value="UniProtKB-KW"/>
</dbReference>
<dbReference type="AlphaFoldDB" id="A0A6A7MXS5"/>
<evidence type="ECO:0000259" key="12">
    <source>
        <dbReference type="PROSITE" id="PS50076"/>
    </source>
</evidence>
<gene>
    <name evidence="14" type="ORF">GEV02_05270</name>
</gene>
<dbReference type="InterPro" id="IPR006260">
    <property type="entry name" value="TonB/TolA_C"/>
</dbReference>
<dbReference type="SUPFAM" id="SSF46565">
    <property type="entry name" value="Chaperone J-domain"/>
    <property type="match status" value="1"/>
</dbReference>
<dbReference type="SUPFAM" id="SSF74653">
    <property type="entry name" value="TolA/TonB C-terminal domain"/>
    <property type="match status" value="1"/>
</dbReference>
<evidence type="ECO:0000256" key="10">
    <source>
        <dbReference type="SAM" id="MobiDB-lite"/>
    </source>
</evidence>
<keyword evidence="6 11" id="KW-0812">Transmembrane</keyword>
<evidence type="ECO:0000256" key="7">
    <source>
        <dbReference type="ARBA" id="ARBA00022927"/>
    </source>
</evidence>
<reference evidence="14 15" key="1">
    <citation type="submission" date="2019-10" db="EMBL/GenBank/DDBJ databases">
        <title>Two novel species isolated from a subtropical stream in China.</title>
        <authorList>
            <person name="Lu H."/>
        </authorList>
    </citation>
    <scope>NUCLEOTIDE SEQUENCE [LARGE SCALE GENOMIC DNA]</scope>
    <source>
        <strain evidence="14 15">FT29W</strain>
    </source>
</reference>
<feature type="transmembrane region" description="Helical" evidence="11">
    <location>
        <begin position="101"/>
        <end position="121"/>
    </location>
</feature>